<organism evidence="1 2">
    <name type="scientific">Cytobacillus kochii</name>
    <dbReference type="NCBI Taxonomy" id="859143"/>
    <lineage>
        <taxon>Bacteria</taxon>
        <taxon>Bacillati</taxon>
        <taxon>Bacillota</taxon>
        <taxon>Bacilli</taxon>
        <taxon>Bacillales</taxon>
        <taxon>Bacillaceae</taxon>
        <taxon>Cytobacillus</taxon>
    </lineage>
</organism>
<proteinExistence type="predicted"/>
<dbReference type="EMBL" id="CP022983">
    <property type="protein sequence ID" value="ASV68554.1"/>
    <property type="molecule type" value="Genomic_DNA"/>
</dbReference>
<dbReference type="KEGG" id="bko:CKF48_15325"/>
<keyword evidence="2" id="KW-1185">Reference proteome</keyword>
<dbReference type="OrthoDB" id="1911337at2"/>
<name>A0A248TK11_9BACI</name>
<reference evidence="1 2" key="1">
    <citation type="submission" date="2017-08" db="EMBL/GenBank/DDBJ databases">
        <title>Complete Genome Sequence of Bacillus kochii Oregon-R-modENCODE STRAIN BDGP4, isolated from Drosophila melanogaster gut.</title>
        <authorList>
            <person name="Wan K.H."/>
            <person name="Yu C."/>
            <person name="Park S."/>
            <person name="Hammonds A.S."/>
            <person name="Booth B.W."/>
            <person name="Celniker S.E."/>
        </authorList>
    </citation>
    <scope>NUCLEOTIDE SEQUENCE [LARGE SCALE GENOMIC DNA]</scope>
    <source>
        <strain evidence="1 2">BDGP4</strain>
    </source>
</reference>
<dbReference type="Proteomes" id="UP000215137">
    <property type="component" value="Chromosome"/>
</dbReference>
<gene>
    <name evidence="1" type="ORF">CKF48_15325</name>
</gene>
<sequence>MPWQHKINYLIGQPIGISFTNGQGTSGKLCGTSQRKLLVIEYLYQSQFALKQYDFHMIQDISGFPSCHNQQPLY</sequence>
<evidence type="ECO:0000313" key="1">
    <source>
        <dbReference type="EMBL" id="ASV68554.1"/>
    </source>
</evidence>
<evidence type="ECO:0000313" key="2">
    <source>
        <dbReference type="Proteomes" id="UP000215137"/>
    </source>
</evidence>
<dbReference type="AlphaFoldDB" id="A0A248TK11"/>
<protein>
    <submittedName>
        <fullName evidence="1">Uncharacterized protein</fullName>
    </submittedName>
</protein>
<accession>A0A248TK11</accession>
<dbReference type="RefSeq" id="WP_095372124.1">
    <property type="nucleotide sequence ID" value="NZ_CANMJM010000035.1"/>
</dbReference>
<dbReference type="GeneID" id="97217489"/>